<evidence type="ECO:0000313" key="10">
    <source>
        <dbReference type="EMBL" id="TKA72955.1"/>
    </source>
</evidence>
<dbReference type="Proteomes" id="UP000309340">
    <property type="component" value="Unassembled WGS sequence"/>
</dbReference>
<proteinExistence type="inferred from homology"/>
<keyword evidence="6 9" id="KW-0804">Transcription</keyword>
<dbReference type="AlphaFoldDB" id="A0A4U0XED2"/>
<evidence type="ECO:0000256" key="4">
    <source>
        <dbReference type="ARBA" id="ARBA00023015"/>
    </source>
</evidence>
<keyword evidence="7 9" id="KW-0539">Nucleus</keyword>
<evidence type="ECO:0000313" key="11">
    <source>
        <dbReference type="Proteomes" id="UP000309340"/>
    </source>
</evidence>
<protein>
    <recommendedName>
        <fullName evidence="3 9">Mediator of RNA polymerase II transcription subunit 5</fullName>
    </recommendedName>
    <alternativeName>
        <fullName evidence="8 9">Mediator complex subunit 5</fullName>
    </alternativeName>
</protein>
<organism evidence="10 11">
    <name type="scientific">Friedmanniomyces simplex</name>
    <dbReference type="NCBI Taxonomy" id="329884"/>
    <lineage>
        <taxon>Eukaryota</taxon>
        <taxon>Fungi</taxon>
        <taxon>Dikarya</taxon>
        <taxon>Ascomycota</taxon>
        <taxon>Pezizomycotina</taxon>
        <taxon>Dothideomycetes</taxon>
        <taxon>Dothideomycetidae</taxon>
        <taxon>Mycosphaerellales</taxon>
        <taxon>Teratosphaeriaceae</taxon>
        <taxon>Friedmanniomyces</taxon>
    </lineage>
</organism>
<dbReference type="GO" id="GO:0016592">
    <property type="term" value="C:mediator complex"/>
    <property type="evidence" value="ECO:0007669"/>
    <property type="project" value="InterPro"/>
</dbReference>
<comment type="subcellular location">
    <subcellularLocation>
        <location evidence="1 9">Nucleus</location>
    </subcellularLocation>
</comment>
<keyword evidence="5 9" id="KW-0010">Activator</keyword>
<comment type="caution">
    <text evidence="10">The sequence shown here is derived from an EMBL/GenBank/DDBJ whole genome shotgun (WGS) entry which is preliminary data.</text>
</comment>
<evidence type="ECO:0000256" key="3">
    <source>
        <dbReference type="ARBA" id="ARBA00020628"/>
    </source>
</evidence>
<comment type="similarity">
    <text evidence="2 9">Belongs to the Mediator complex subunit 5 family.</text>
</comment>
<evidence type="ECO:0000256" key="5">
    <source>
        <dbReference type="ARBA" id="ARBA00023159"/>
    </source>
</evidence>
<evidence type="ECO:0000256" key="9">
    <source>
        <dbReference type="RuleBase" id="RU364142"/>
    </source>
</evidence>
<comment type="subunit">
    <text evidence="9">Component of the Mediator complex.</text>
</comment>
<dbReference type="STRING" id="329884.A0A4U0XED2"/>
<dbReference type="GO" id="GO:0006357">
    <property type="term" value="P:regulation of transcription by RNA polymerase II"/>
    <property type="evidence" value="ECO:0007669"/>
    <property type="project" value="InterPro"/>
</dbReference>
<dbReference type="InterPro" id="IPR014801">
    <property type="entry name" value="Mediator_Med5_fun"/>
</dbReference>
<evidence type="ECO:0000256" key="1">
    <source>
        <dbReference type="ARBA" id="ARBA00004123"/>
    </source>
</evidence>
<keyword evidence="11" id="KW-1185">Reference proteome</keyword>
<sequence>MPWLEDPLYQRWQLAFTNALHRRVAADELKGPLKELMRKPALPGDAIARMLMDFRARKHGSEDPLLFAYARLLASEGYVGTGDLLLALLATSKFAKEEDATQPKRPTSGLPSCEERMFLLLAELHLTGVLPVDSTRMNRTTKALARWLHVVHEREYNAQLESAGLHALDMFAYGAYEALASLTASIFGQQSFRAVSRQPWWEGRRAAVVREMRNFDTHVLQWMQSHWTGRLQTLTTIPPFVEVGEDGRPILTHEQILQTLAQEGDSSAVRCRAGLYIWLSACLCSRPMTDDLSMLGYLQTRYNGDNQTLIVQLLHASFDLLINRVLSAQPAHDVKIVRSFICNKLPLLLALLASFVGQVILETCIQSAFLSIVMDPVPPISAGSLEVTEMLKRTRLEFLQACALHGILSESTIGSVLQEPPMGLPKVPKYTKEGLLNQFTNNIGRLDGLSAELQGMQGNAGAVSLYIVDLIGNLCASKDTMSLKSACNILIKHVRNMDVVMHYTQPATLLVPLCMLLKDWVHDQDQSEFTPAYEEFASILLFTMAVLHRYRLTSEDLGMAGMGVFVFEILSESSTSTALSELDPEQNQHLAKWLEGLFATDDQGETSGISDEVMRQCPPQAFYRLVPTLFEQSVMACKSGHMSLSTLKSGLELLLEPFLLPALVGGLSWLIGRSWEDHNDVDVLLQILDKLLRPSSSSAETQAMHRAVLGIIAEPLECSLQDLLRKRPDKSVAHGMSALLRQYADSTRSGCSRKAEINKWAATGNVTHDLRHAVKDLISWAANATPTAPPQYQHQMIITMCDLLGPQAVIEVFLCLMREAMYPATAIALDVCTSIVCAPSPVSQLLQQHLALEMSDSRNLLDKSVGEASVLVRLHLGVESQLVDHQLEMPLPLPPQQSTDQLMQDLGLSGSAIGADVGQVDNSAQALQMTDDDLHAALEQPMNLISATAQALPGIEPGNVHLEQAQDFFGELGMNIEQQALPLQQMAPQNSAMSMDGQSADDDIFAGLDMGGGMGDLVEDDFNFG</sequence>
<comment type="function">
    <text evidence="9">Component of the Mediator complex, a coactivator involved in the regulated transcription of nearly all RNA polymerase II-dependent genes. Mediator functions as a bridge to convey information from gene-specific regulatory proteins to the basal RNA polymerase II transcription machinery. Mediator is recruited to promoters by direct interactions with regulatory proteins and serves as a scaffold for the assembly of a functional preinitiation complex with RNA polymerase II and the general transcription factors.</text>
</comment>
<reference evidence="10 11" key="1">
    <citation type="submission" date="2017-03" db="EMBL/GenBank/DDBJ databases">
        <title>Genomes of endolithic fungi from Antarctica.</title>
        <authorList>
            <person name="Coleine C."/>
            <person name="Masonjones S."/>
            <person name="Stajich J.E."/>
        </authorList>
    </citation>
    <scope>NUCLEOTIDE SEQUENCE [LARGE SCALE GENOMIC DNA]</scope>
    <source>
        <strain evidence="10 11">CCFEE 5184</strain>
    </source>
</reference>
<evidence type="ECO:0000256" key="6">
    <source>
        <dbReference type="ARBA" id="ARBA00023163"/>
    </source>
</evidence>
<keyword evidence="4 9" id="KW-0805">Transcription regulation</keyword>
<evidence type="ECO:0000256" key="8">
    <source>
        <dbReference type="ARBA" id="ARBA00031256"/>
    </source>
</evidence>
<gene>
    <name evidence="9" type="primary">MED5</name>
    <name evidence="10" type="ORF">B0A55_07549</name>
</gene>
<evidence type="ECO:0000256" key="2">
    <source>
        <dbReference type="ARBA" id="ARBA00008782"/>
    </source>
</evidence>
<accession>A0A4U0XED2</accession>
<dbReference type="GO" id="GO:0003712">
    <property type="term" value="F:transcription coregulator activity"/>
    <property type="evidence" value="ECO:0007669"/>
    <property type="project" value="InterPro"/>
</dbReference>
<dbReference type="PANTHER" id="PTHR35784:SF1">
    <property type="entry name" value="MEDIATOR OF RNA POLYMERASE II TRANSCRIPTION SUBUNIT 5"/>
    <property type="match status" value="1"/>
</dbReference>
<evidence type="ECO:0000256" key="7">
    <source>
        <dbReference type="ARBA" id="ARBA00023242"/>
    </source>
</evidence>
<dbReference type="Pfam" id="PF08689">
    <property type="entry name" value="Med5"/>
    <property type="match status" value="1"/>
</dbReference>
<name>A0A4U0XED2_9PEZI</name>
<dbReference type="OrthoDB" id="5322661at2759"/>
<dbReference type="PANTHER" id="PTHR35784">
    <property type="entry name" value="MEDIATOR OF RNA POLYMERASE II TRANSCRIPTION SUBUNIT 5"/>
    <property type="match status" value="1"/>
</dbReference>
<dbReference type="EMBL" id="NAJQ01000286">
    <property type="protein sequence ID" value="TKA72955.1"/>
    <property type="molecule type" value="Genomic_DNA"/>
</dbReference>